<accession>A0A3Q1EVX8</accession>
<dbReference type="FunFam" id="1.25.40.20:FF:000097">
    <property type="entry name" value="NF-kappa-B inhibitor zeta isoform X1"/>
    <property type="match status" value="1"/>
</dbReference>
<dbReference type="InParanoid" id="A0A3Q1EVX8"/>
<dbReference type="Gene3D" id="1.25.40.20">
    <property type="entry name" value="Ankyrin repeat-containing domain"/>
    <property type="match status" value="1"/>
</dbReference>
<feature type="repeat" description="ANK" evidence="6">
    <location>
        <begin position="233"/>
        <end position="265"/>
    </location>
</feature>
<dbReference type="InterPro" id="IPR036770">
    <property type="entry name" value="Ankyrin_rpt-contain_sf"/>
</dbReference>
<keyword evidence="9" id="KW-1185">Reference proteome</keyword>
<evidence type="ECO:0000256" key="4">
    <source>
        <dbReference type="ARBA" id="ARBA00023159"/>
    </source>
</evidence>
<keyword evidence="3 6" id="KW-0040">ANK repeat</keyword>
<dbReference type="GO" id="GO:0005634">
    <property type="term" value="C:nucleus"/>
    <property type="evidence" value="ECO:0007669"/>
    <property type="project" value="TreeGrafter"/>
</dbReference>
<evidence type="ECO:0000259" key="7">
    <source>
        <dbReference type="PROSITE" id="PS52003"/>
    </source>
</evidence>
<dbReference type="STRING" id="80966.ENSAPOP00000007952"/>
<evidence type="ECO:0000256" key="1">
    <source>
        <dbReference type="ARBA" id="ARBA00022737"/>
    </source>
</evidence>
<keyword evidence="1" id="KW-0677">Repeat</keyword>
<feature type="repeat" description="ANK" evidence="6">
    <location>
        <begin position="402"/>
        <end position="438"/>
    </location>
</feature>
<dbReference type="SUPFAM" id="SSF48403">
    <property type="entry name" value="Ankyrin repeat"/>
    <property type="match status" value="1"/>
</dbReference>
<protein>
    <submittedName>
        <fullName evidence="8">NF-kappa-B inhibitor zeta-like</fullName>
    </submittedName>
</protein>
<dbReference type="GeneTree" id="ENSGT00940000153695"/>
<dbReference type="AlphaFoldDB" id="A0A3Q1EVX8"/>
<evidence type="ECO:0000256" key="5">
    <source>
        <dbReference type="ARBA" id="ARBA00023163"/>
    </source>
</evidence>
<dbReference type="InterPro" id="IPR002110">
    <property type="entry name" value="Ankyrin_rpt"/>
</dbReference>
<feature type="domain" description="OCA" evidence="7">
    <location>
        <begin position="7"/>
        <end position="29"/>
    </location>
</feature>
<dbReference type="PRINTS" id="PR01415">
    <property type="entry name" value="ANKYRIN"/>
</dbReference>
<dbReference type="Ensembl" id="ENSAPOT00000004082.1">
    <property type="protein sequence ID" value="ENSAPOP00000007952.1"/>
    <property type="gene ID" value="ENSAPOG00000010016.1"/>
</dbReference>
<reference evidence="8" key="2">
    <citation type="submission" date="2025-09" db="UniProtKB">
        <authorList>
            <consortium name="Ensembl"/>
        </authorList>
    </citation>
    <scope>IDENTIFICATION</scope>
</reference>
<evidence type="ECO:0000256" key="3">
    <source>
        <dbReference type="ARBA" id="ARBA00023043"/>
    </source>
</evidence>
<dbReference type="InterPro" id="IPR047571">
    <property type="entry name" value="OCA"/>
</dbReference>
<dbReference type="PROSITE" id="PS50088">
    <property type="entry name" value="ANK_REPEAT"/>
    <property type="match status" value="3"/>
</dbReference>
<dbReference type="SMART" id="SM00248">
    <property type="entry name" value="ANK"/>
    <property type="match status" value="6"/>
</dbReference>
<dbReference type="Pfam" id="PF12796">
    <property type="entry name" value="Ank_2"/>
    <property type="match status" value="2"/>
</dbReference>
<reference evidence="8" key="1">
    <citation type="submission" date="2025-08" db="UniProtKB">
        <authorList>
            <consortium name="Ensembl"/>
        </authorList>
    </citation>
    <scope>IDENTIFICATION</scope>
</reference>
<name>A0A3Q1EVX8_9TELE</name>
<keyword evidence="5" id="KW-0804">Transcription</keyword>
<keyword evidence="4" id="KW-0010">Activator</keyword>
<dbReference type="PROSITE" id="PS52003">
    <property type="entry name" value="OCA"/>
    <property type="match status" value="1"/>
</dbReference>
<evidence type="ECO:0000313" key="9">
    <source>
        <dbReference type="Proteomes" id="UP000257200"/>
    </source>
</evidence>
<dbReference type="PANTHER" id="PTHR24124:SF5">
    <property type="entry name" value="NF-KAPPA-B INHIBITOR ZETA"/>
    <property type="match status" value="1"/>
</dbReference>
<dbReference type="PROSITE" id="PS50297">
    <property type="entry name" value="ANK_REP_REGION"/>
    <property type="match status" value="3"/>
</dbReference>
<keyword evidence="2" id="KW-0805">Transcription regulation</keyword>
<dbReference type="PANTHER" id="PTHR24124">
    <property type="entry name" value="ANKYRIN REPEAT FAMILY A"/>
    <property type="match status" value="1"/>
</dbReference>
<proteinExistence type="predicted"/>
<dbReference type="GO" id="GO:0003677">
    <property type="term" value="F:DNA binding"/>
    <property type="evidence" value="ECO:0007669"/>
    <property type="project" value="InterPro"/>
</dbReference>
<evidence type="ECO:0000313" key="8">
    <source>
        <dbReference type="Ensembl" id="ENSAPOP00000007952.1"/>
    </source>
</evidence>
<dbReference type="Proteomes" id="UP000257200">
    <property type="component" value="Unplaced"/>
</dbReference>
<feature type="repeat" description="ANK" evidence="6">
    <location>
        <begin position="366"/>
        <end position="398"/>
    </location>
</feature>
<dbReference type="GO" id="GO:0070974">
    <property type="term" value="F:POU domain binding"/>
    <property type="evidence" value="ECO:0007669"/>
    <property type="project" value="InterPro"/>
</dbReference>
<organism evidence="8 9">
    <name type="scientific">Acanthochromis polyacanthus</name>
    <name type="common">spiny chromis</name>
    <dbReference type="NCBI Taxonomy" id="80966"/>
    <lineage>
        <taxon>Eukaryota</taxon>
        <taxon>Metazoa</taxon>
        <taxon>Chordata</taxon>
        <taxon>Craniata</taxon>
        <taxon>Vertebrata</taxon>
        <taxon>Euteleostomi</taxon>
        <taxon>Actinopterygii</taxon>
        <taxon>Neopterygii</taxon>
        <taxon>Teleostei</taxon>
        <taxon>Neoteleostei</taxon>
        <taxon>Acanthomorphata</taxon>
        <taxon>Ovalentaria</taxon>
        <taxon>Pomacentridae</taxon>
        <taxon>Acanthochromis</taxon>
    </lineage>
</organism>
<evidence type="ECO:0000256" key="6">
    <source>
        <dbReference type="PROSITE-ProRule" id="PRU00023"/>
    </source>
</evidence>
<evidence type="ECO:0000256" key="2">
    <source>
        <dbReference type="ARBA" id="ARBA00023015"/>
    </source>
</evidence>
<sequence>MTDQKLPDYAQAVSTKNTVKELLLMRRQAMANEQVFSQAQEHDKTSLRSVNPKFMIGFGFPGKCCNRHLHMSREKATQGSSGLSFVKGQTLSSFNNNLEPELIYPKVEPFTCNVSPHLFNPPAPPNPNPTIEFPPAPPQTVEKTPQQTLFPMQYPALQGQPAPTAGVKMNLFQWQIQRETQKVGGFSAEQLNTQDADGDTFLHIAVAQGKRALAYVLAAKMAGCGVLDVKEHNGQTALQIAATIDHRLIVQDLLSHGAQINTRDLWGRSPLHVCAEKGHVLSLQSIWRHFAAGGQQVDVEMFNYDGLTALHAAVLSHNAAVKETRKAEDSCSYMVAERVQRRQMLVECIKILLHMGASYGTKDLKSGRTCLHMASEEGNVELLSIFLDQPISLSTVNVKTFSGNTALHIVSSLQNNPTQAEAVKLLMRKGADPGIRNLENELPCQLVSEGLLGEKVRKILKGKLFHA</sequence>
<dbReference type="GO" id="GO:0010468">
    <property type="term" value="P:regulation of gene expression"/>
    <property type="evidence" value="ECO:0007669"/>
    <property type="project" value="TreeGrafter"/>
</dbReference>